<dbReference type="InterPro" id="IPR053134">
    <property type="entry name" value="RNA-dir_DNA_polymerase"/>
</dbReference>
<feature type="compositionally biased region" description="Basic and acidic residues" evidence="1">
    <location>
        <begin position="15"/>
        <end position="25"/>
    </location>
</feature>
<evidence type="ECO:0000256" key="1">
    <source>
        <dbReference type="SAM" id="MobiDB-lite"/>
    </source>
</evidence>
<dbReference type="SUPFAM" id="SSF56672">
    <property type="entry name" value="DNA/RNA polymerases"/>
    <property type="match status" value="1"/>
</dbReference>
<dbReference type="Pfam" id="PF00078">
    <property type="entry name" value="RVT_1"/>
    <property type="match status" value="1"/>
</dbReference>
<dbReference type="PANTHER" id="PTHR24559">
    <property type="entry name" value="TRANSPOSON TY3-I GAG-POL POLYPROTEIN"/>
    <property type="match status" value="1"/>
</dbReference>
<feature type="compositionally biased region" description="Basic residues" evidence="1">
    <location>
        <begin position="30"/>
        <end position="40"/>
    </location>
</feature>
<name>A0A6V7PFX2_ANACO</name>
<dbReference type="PANTHER" id="PTHR24559:SF436">
    <property type="entry name" value="RNA-DIRECTED DNA POLYMERASE HOMOLOG"/>
    <property type="match status" value="1"/>
</dbReference>
<accession>A0A6V7PFX2</accession>
<proteinExistence type="predicted"/>
<evidence type="ECO:0000259" key="2">
    <source>
        <dbReference type="Pfam" id="PF00078"/>
    </source>
</evidence>
<evidence type="ECO:0000313" key="3">
    <source>
        <dbReference type="EMBL" id="CAD1829781.1"/>
    </source>
</evidence>
<feature type="domain" description="Reverse transcriptase" evidence="2">
    <location>
        <begin position="95"/>
        <end position="158"/>
    </location>
</feature>
<dbReference type="Gene3D" id="3.30.70.270">
    <property type="match status" value="1"/>
</dbReference>
<feature type="compositionally biased region" description="Gly residues" evidence="1">
    <location>
        <begin position="54"/>
        <end position="71"/>
    </location>
</feature>
<dbReference type="InterPro" id="IPR043128">
    <property type="entry name" value="Rev_trsase/Diguanyl_cyclase"/>
</dbReference>
<organism evidence="3">
    <name type="scientific">Ananas comosus var. bracteatus</name>
    <name type="common">red pineapple</name>
    <dbReference type="NCBI Taxonomy" id="296719"/>
    <lineage>
        <taxon>Eukaryota</taxon>
        <taxon>Viridiplantae</taxon>
        <taxon>Streptophyta</taxon>
        <taxon>Embryophyta</taxon>
        <taxon>Tracheophyta</taxon>
        <taxon>Spermatophyta</taxon>
        <taxon>Magnoliopsida</taxon>
        <taxon>Liliopsida</taxon>
        <taxon>Poales</taxon>
        <taxon>Bromeliaceae</taxon>
        <taxon>Bromelioideae</taxon>
        <taxon>Ananas</taxon>
    </lineage>
</organism>
<reference evidence="3" key="1">
    <citation type="submission" date="2020-07" db="EMBL/GenBank/DDBJ databases">
        <authorList>
            <person name="Lin J."/>
        </authorList>
    </citation>
    <scope>NUCLEOTIDE SEQUENCE</scope>
</reference>
<dbReference type="EMBL" id="LR862130">
    <property type="protein sequence ID" value="CAD1829781.1"/>
    <property type="molecule type" value="Genomic_DNA"/>
</dbReference>
<dbReference type="InterPro" id="IPR000477">
    <property type="entry name" value="RT_dom"/>
</dbReference>
<feature type="region of interest" description="Disordered" evidence="1">
    <location>
        <begin position="1"/>
        <end position="72"/>
    </location>
</feature>
<gene>
    <name evidence="3" type="ORF">CB5_LOCUS12992</name>
</gene>
<sequence>MEVRKSAAAVGGEGKGGDRRSRGGEGKGGVGRRRRGKGWRRPAEARERAASAGGSEGKGGDGGGSGSGGGRSWRVVLSSVDCGKRQGEDHVHDEVRAYKFLVMPFGLKNAPTIFCTLMNKLFHPYLDHFAVVFLDDFVVFNNTLEEHIEHLRIFFKVLWKTSCSSRRRSA</sequence>
<protein>
    <recommendedName>
        <fullName evidence="2">Reverse transcriptase domain-containing protein</fullName>
    </recommendedName>
</protein>
<dbReference type="InterPro" id="IPR043502">
    <property type="entry name" value="DNA/RNA_pol_sf"/>
</dbReference>
<dbReference type="AlphaFoldDB" id="A0A6V7PFX2"/>